<dbReference type="RefSeq" id="WP_092512842.1">
    <property type="nucleotide sequence ID" value="NZ_CAWNQB010000013.1"/>
</dbReference>
<dbReference type="Gene3D" id="3.30.2310.20">
    <property type="entry name" value="RelE-like"/>
    <property type="match status" value="1"/>
</dbReference>
<reference evidence="1 4" key="3">
    <citation type="journal article" date="2017" name="Nat. Microbiol.">
        <title>Natural product diversity associated with the nematode symbionts Photorhabdus and Xenorhabdus.</title>
        <authorList>
            <person name="Tobias N.J."/>
            <person name="Wolff H."/>
            <person name="Djahanschiri B."/>
            <person name="Grundmann F."/>
            <person name="Kronenwerth M."/>
            <person name="Shi Y.M."/>
            <person name="Simonyi S."/>
            <person name="Grun P."/>
            <person name="Shapiro-Ilan D."/>
            <person name="Pidot S.J."/>
            <person name="Stinear T.P."/>
            <person name="Ebersberger I."/>
            <person name="Bode H.B."/>
        </authorList>
    </citation>
    <scope>NUCLEOTIDE SEQUENCE [LARGE SCALE GENOMIC DNA]</scope>
    <source>
        <strain evidence="1 4">DSM 17908</strain>
    </source>
</reference>
<evidence type="ECO:0000313" key="3">
    <source>
        <dbReference type="Proteomes" id="UP000198919"/>
    </source>
</evidence>
<reference evidence="2" key="2">
    <citation type="submission" date="2016-10" db="EMBL/GenBank/DDBJ databases">
        <authorList>
            <person name="de Groot N.N."/>
        </authorList>
    </citation>
    <scope>NUCLEOTIDE SEQUENCE [LARGE SCALE GENOMIC DNA]</scope>
    <source>
        <strain evidence="2">DSM 17908</strain>
    </source>
</reference>
<protein>
    <submittedName>
        <fullName evidence="1">Killer protein</fullName>
    </submittedName>
    <submittedName>
        <fullName evidence="2">Proteic killer suppression protein</fullName>
    </submittedName>
</protein>
<dbReference type="EMBL" id="NITY01000020">
    <property type="protein sequence ID" value="PHM37568.1"/>
    <property type="molecule type" value="Genomic_DNA"/>
</dbReference>
<dbReference type="PANTHER" id="PTHR40266">
    <property type="entry name" value="TOXIN HIGB-1"/>
    <property type="match status" value="1"/>
</dbReference>
<proteinExistence type="predicted"/>
<reference evidence="3" key="1">
    <citation type="submission" date="2016-10" db="EMBL/GenBank/DDBJ databases">
        <authorList>
            <person name="Varghese N."/>
            <person name="Submissions S."/>
        </authorList>
    </citation>
    <scope>NUCLEOTIDE SEQUENCE [LARGE SCALE GENOMIC DNA]</scope>
    <source>
        <strain evidence="3">DSM 17908</strain>
    </source>
</reference>
<keyword evidence="4" id="KW-1185">Reference proteome</keyword>
<evidence type="ECO:0000313" key="2">
    <source>
        <dbReference type="EMBL" id="SFJ90948.1"/>
    </source>
</evidence>
<dbReference type="Proteomes" id="UP000224607">
    <property type="component" value="Unassembled WGS sequence"/>
</dbReference>
<dbReference type="InterPro" id="IPR007711">
    <property type="entry name" value="HigB-1"/>
</dbReference>
<dbReference type="OrthoDB" id="9801102at2"/>
<evidence type="ECO:0000313" key="4">
    <source>
        <dbReference type="Proteomes" id="UP000224607"/>
    </source>
</evidence>
<dbReference type="AlphaFoldDB" id="A0A1I3V6A2"/>
<dbReference type="Proteomes" id="UP000198919">
    <property type="component" value="Unassembled WGS sequence"/>
</dbReference>
<dbReference type="EMBL" id="FORG01000019">
    <property type="protein sequence ID" value="SFJ90948.1"/>
    <property type="molecule type" value="Genomic_DNA"/>
</dbReference>
<evidence type="ECO:0000313" key="1">
    <source>
        <dbReference type="EMBL" id="PHM37568.1"/>
    </source>
</evidence>
<sequence length="92" mass="10857">MIKSFKHKGLRLFFEKEVTAGINPQHAKKLKQRLAVIHDAEEIWEINLPGYDLHPLTGDRRNQWSITVSGNWRVTFEFIDGDAYIVNYEDYH</sequence>
<dbReference type="Pfam" id="PF05015">
    <property type="entry name" value="HigB-like_toxin"/>
    <property type="match status" value="1"/>
</dbReference>
<dbReference type="SUPFAM" id="SSF143011">
    <property type="entry name" value="RelE-like"/>
    <property type="match status" value="1"/>
</dbReference>
<dbReference type="STRING" id="351675.SAMN05421680_11974"/>
<dbReference type="InterPro" id="IPR035093">
    <property type="entry name" value="RelE/ParE_toxin_dom_sf"/>
</dbReference>
<accession>A0A1I3V6A2</accession>
<dbReference type="PANTHER" id="PTHR40266:SF2">
    <property type="entry name" value="TOXIN HIGB-1"/>
    <property type="match status" value="1"/>
</dbReference>
<organism evidence="2 3">
    <name type="scientific">Xenorhabdus mauleonii</name>
    <dbReference type="NCBI Taxonomy" id="351675"/>
    <lineage>
        <taxon>Bacteria</taxon>
        <taxon>Pseudomonadati</taxon>
        <taxon>Pseudomonadota</taxon>
        <taxon>Gammaproteobacteria</taxon>
        <taxon>Enterobacterales</taxon>
        <taxon>Morganellaceae</taxon>
        <taxon>Xenorhabdus</taxon>
    </lineage>
</organism>
<gene>
    <name evidence="2" type="ORF">SAMN05421680_11974</name>
    <name evidence="1" type="ORF">Xmau_03784</name>
</gene>
<name>A0A1I3V6A2_9GAMM</name>